<keyword evidence="2" id="KW-0472">Membrane</keyword>
<evidence type="ECO:0000256" key="1">
    <source>
        <dbReference type="SAM" id="MobiDB-lite"/>
    </source>
</evidence>
<reference evidence="3 4" key="1">
    <citation type="submission" date="2018-06" db="EMBL/GenBank/DDBJ databases">
        <authorList>
            <consortium name="Pathogen Informatics"/>
            <person name="Doyle S."/>
        </authorList>
    </citation>
    <scope>NUCLEOTIDE SEQUENCE [LARGE SCALE GENOMIC DNA]</scope>
    <source>
        <strain evidence="3 4">NCTC10343</strain>
    </source>
</reference>
<dbReference type="Proteomes" id="UP000254400">
    <property type="component" value="Unassembled WGS sequence"/>
</dbReference>
<feature type="transmembrane region" description="Helical" evidence="2">
    <location>
        <begin position="20"/>
        <end position="38"/>
    </location>
</feature>
<gene>
    <name evidence="3" type="ORF">NCTC10343_00982</name>
</gene>
<evidence type="ECO:0000313" key="4">
    <source>
        <dbReference type="Proteomes" id="UP000254400"/>
    </source>
</evidence>
<dbReference type="EMBL" id="UGSC01000001">
    <property type="protein sequence ID" value="SUA66393.1"/>
    <property type="molecule type" value="Genomic_DNA"/>
</dbReference>
<proteinExistence type="predicted"/>
<organism evidence="3 4">
    <name type="scientific">Paenibacillus polymyxa</name>
    <name type="common">Bacillus polymyxa</name>
    <dbReference type="NCBI Taxonomy" id="1406"/>
    <lineage>
        <taxon>Bacteria</taxon>
        <taxon>Bacillati</taxon>
        <taxon>Bacillota</taxon>
        <taxon>Bacilli</taxon>
        <taxon>Bacillales</taxon>
        <taxon>Paenibacillaceae</taxon>
        <taxon>Paenibacillus</taxon>
    </lineage>
</organism>
<name>A0A378XT63_PAEPO</name>
<dbReference type="AlphaFoldDB" id="A0A378XT63"/>
<evidence type="ECO:0008006" key="5">
    <source>
        <dbReference type="Google" id="ProtNLM"/>
    </source>
</evidence>
<accession>A0A378XT63</accession>
<protein>
    <recommendedName>
        <fullName evidence="5">YvrJ family protein</fullName>
    </recommendedName>
</protein>
<sequence length="84" mass="9609">MEKEAESVSSLTTESMIELVTNVGFPAALSLILLKYILVTLNRRLEQLDQSMKQMSRSLEEIEEKQEKRSEPTLPVNTDKLRAE</sequence>
<feature type="region of interest" description="Disordered" evidence="1">
    <location>
        <begin position="52"/>
        <end position="84"/>
    </location>
</feature>
<keyword evidence="2" id="KW-1133">Transmembrane helix</keyword>
<evidence type="ECO:0000313" key="3">
    <source>
        <dbReference type="EMBL" id="SUA66393.1"/>
    </source>
</evidence>
<keyword evidence="2" id="KW-0812">Transmembrane</keyword>
<evidence type="ECO:0000256" key="2">
    <source>
        <dbReference type="SAM" id="Phobius"/>
    </source>
</evidence>